<sequence>MSLCGNPNYEVDETQYLSNLFTDISPLCGTPDYSRVKHINNYHKWLPKYKTIDFKKAYSALNVKFNLPNNILYPSIPVSLDKNITIYPLSGETTITGLEYLSAKNILNEALKTIPEDKKGNYYIEVKQGVVIPFKTKIVEKEEILDYKPFYNVINELQANRRMHPKKTAMERIYKDLGNMLYGKVVCGISNKRFFDARTYLMKPMTGNELSNPIIAA</sequence>
<keyword evidence="2" id="KW-1185">Reference proteome</keyword>
<evidence type="ECO:0008006" key="3">
    <source>
        <dbReference type="Google" id="ProtNLM"/>
    </source>
</evidence>
<dbReference type="AlphaFoldDB" id="A0A3N4J3N0"/>
<proteinExistence type="predicted"/>
<reference evidence="1 2" key="1">
    <citation type="journal article" date="2018" name="Nat. Ecol. Evol.">
        <title>Pezizomycetes genomes reveal the molecular basis of ectomycorrhizal truffle lifestyle.</title>
        <authorList>
            <person name="Murat C."/>
            <person name="Payen T."/>
            <person name="Noel B."/>
            <person name="Kuo A."/>
            <person name="Morin E."/>
            <person name="Chen J."/>
            <person name="Kohler A."/>
            <person name="Krizsan K."/>
            <person name="Balestrini R."/>
            <person name="Da Silva C."/>
            <person name="Montanini B."/>
            <person name="Hainaut M."/>
            <person name="Levati E."/>
            <person name="Barry K.W."/>
            <person name="Belfiori B."/>
            <person name="Cichocki N."/>
            <person name="Clum A."/>
            <person name="Dockter R.B."/>
            <person name="Fauchery L."/>
            <person name="Guy J."/>
            <person name="Iotti M."/>
            <person name="Le Tacon F."/>
            <person name="Lindquist E.A."/>
            <person name="Lipzen A."/>
            <person name="Malagnac F."/>
            <person name="Mello A."/>
            <person name="Molinier V."/>
            <person name="Miyauchi S."/>
            <person name="Poulain J."/>
            <person name="Riccioni C."/>
            <person name="Rubini A."/>
            <person name="Sitrit Y."/>
            <person name="Splivallo R."/>
            <person name="Traeger S."/>
            <person name="Wang M."/>
            <person name="Zifcakova L."/>
            <person name="Wipf D."/>
            <person name="Zambonelli A."/>
            <person name="Paolocci F."/>
            <person name="Nowrousian M."/>
            <person name="Ottonello S."/>
            <person name="Baldrian P."/>
            <person name="Spatafora J.W."/>
            <person name="Henrissat B."/>
            <person name="Nagy L.G."/>
            <person name="Aury J.M."/>
            <person name="Wincker P."/>
            <person name="Grigoriev I.V."/>
            <person name="Bonfante P."/>
            <person name="Martin F.M."/>
        </authorList>
    </citation>
    <scope>NUCLEOTIDE SEQUENCE [LARGE SCALE GENOMIC DNA]</scope>
    <source>
        <strain evidence="1 2">120613-1</strain>
    </source>
</reference>
<dbReference type="EMBL" id="ML120894">
    <property type="protein sequence ID" value="RPA88504.1"/>
    <property type="molecule type" value="Genomic_DNA"/>
</dbReference>
<accession>A0A3N4J3N0</accession>
<dbReference type="OrthoDB" id="5415462at2759"/>
<protein>
    <recommendedName>
        <fullName evidence="3">DNA-directed DNA polymerase</fullName>
    </recommendedName>
</protein>
<dbReference type="Proteomes" id="UP000276215">
    <property type="component" value="Unassembled WGS sequence"/>
</dbReference>
<organism evidence="1 2">
    <name type="scientific">Choiromyces venosus 120613-1</name>
    <dbReference type="NCBI Taxonomy" id="1336337"/>
    <lineage>
        <taxon>Eukaryota</taxon>
        <taxon>Fungi</taxon>
        <taxon>Dikarya</taxon>
        <taxon>Ascomycota</taxon>
        <taxon>Pezizomycotina</taxon>
        <taxon>Pezizomycetes</taxon>
        <taxon>Pezizales</taxon>
        <taxon>Tuberaceae</taxon>
        <taxon>Choiromyces</taxon>
    </lineage>
</organism>
<name>A0A3N4J3N0_9PEZI</name>
<gene>
    <name evidence="1" type="ORF">L873DRAFT_1796619</name>
</gene>
<evidence type="ECO:0000313" key="1">
    <source>
        <dbReference type="EMBL" id="RPA88504.1"/>
    </source>
</evidence>
<evidence type="ECO:0000313" key="2">
    <source>
        <dbReference type="Proteomes" id="UP000276215"/>
    </source>
</evidence>